<name>A0A498R6W1_9FIRM</name>
<reference evidence="2 3" key="1">
    <citation type="submission" date="2018-06" db="EMBL/GenBank/DDBJ databases">
        <authorList>
            <person name="Strepis N."/>
        </authorList>
    </citation>
    <scope>NUCLEOTIDE SEQUENCE [LARGE SCALE GENOMIC DNA]</scope>
    <source>
        <strain evidence="2">LUCI</strain>
    </source>
</reference>
<dbReference type="EMBL" id="UPPP01000069">
    <property type="protein sequence ID" value="VBB06939.1"/>
    <property type="molecule type" value="Genomic_DNA"/>
</dbReference>
<dbReference type="AlphaFoldDB" id="A0A498R6W1"/>
<dbReference type="RefSeq" id="WP_122627885.1">
    <property type="nucleotide sequence ID" value="NZ_UPPP01000069.1"/>
</dbReference>
<sequence length="68" mass="7778">MTSETFRLFLISLILSILSTFLVLIATIRSFQEDNAGKSQDQQKVQGILKEIDMLKQNIKPVNRKINV</sequence>
<evidence type="ECO:0000256" key="1">
    <source>
        <dbReference type="SAM" id="Phobius"/>
    </source>
</evidence>
<keyword evidence="1" id="KW-0472">Membrane</keyword>
<proteinExistence type="predicted"/>
<keyword evidence="1" id="KW-1133">Transmembrane helix</keyword>
<organism evidence="2 3">
    <name type="scientific">Lucifera butyrica</name>
    <dbReference type="NCBI Taxonomy" id="1351585"/>
    <lineage>
        <taxon>Bacteria</taxon>
        <taxon>Bacillati</taxon>
        <taxon>Bacillota</taxon>
        <taxon>Negativicutes</taxon>
        <taxon>Veillonellales</taxon>
        <taxon>Veillonellaceae</taxon>
        <taxon>Lucifera</taxon>
    </lineage>
</organism>
<keyword evidence="1" id="KW-0812">Transmembrane</keyword>
<protein>
    <submittedName>
        <fullName evidence="2">Uncharacterized protein</fullName>
    </submittedName>
</protein>
<gene>
    <name evidence="2" type="ORF">LUCI_2181</name>
</gene>
<keyword evidence="3" id="KW-1185">Reference proteome</keyword>
<evidence type="ECO:0000313" key="2">
    <source>
        <dbReference type="EMBL" id="VBB06939.1"/>
    </source>
</evidence>
<dbReference type="Proteomes" id="UP000277811">
    <property type="component" value="Unassembled WGS sequence"/>
</dbReference>
<feature type="transmembrane region" description="Helical" evidence="1">
    <location>
        <begin position="6"/>
        <end position="28"/>
    </location>
</feature>
<evidence type="ECO:0000313" key="3">
    <source>
        <dbReference type="Proteomes" id="UP000277811"/>
    </source>
</evidence>
<accession>A0A498R6W1</accession>